<dbReference type="EMBL" id="CH474049">
    <property type="protein sequence ID" value="EDM14259.1"/>
    <property type="molecule type" value="Genomic_DNA"/>
</dbReference>
<feature type="compositionally biased region" description="Basic and acidic residues" evidence="1">
    <location>
        <begin position="1"/>
        <end position="17"/>
    </location>
</feature>
<sequence length="158" mass="17744">MSSWREKGVKEWEESRSKKANSPSEALILPTDDVTAISWNGRGHSQNDDNLGGRQANRGTEGGEMAMSGLGRVFRSCDPRRHWAAWEVLARREWEQHMPGRKRPRREADPKTWTKPGALLPEANLVQLPCLSLSQPASALPQPASSRTEYGCEPKVIW</sequence>
<organism evidence="2 3">
    <name type="scientific">Rattus norvegicus</name>
    <name type="common">Rat</name>
    <dbReference type="NCBI Taxonomy" id="10116"/>
    <lineage>
        <taxon>Eukaryota</taxon>
        <taxon>Metazoa</taxon>
        <taxon>Chordata</taxon>
        <taxon>Craniata</taxon>
        <taxon>Vertebrata</taxon>
        <taxon>Euteleostomi</taxon>
        <taxon>Mammalia</taxon>
        <taxon>Eutheria</taxon>
        <taxon>Euarchontoglires</taxon>
        <taxon>Glires</taxon>
        <taxon>Rodentia</taxon>
        <taxon>Myomorpha</taxon>
        <taxon>Muroidea</taxon>
        <taxon>Muridae</taxon>
        <taxon>Murinae</taxon>
        <taxon>Rattus</taxon>
    </lineage>
</organism>
<name>A6KH30_RAT</name>
<evidence type="ECO:0000313" key="2">
    <source>
        <dbReference type="EMBL" id="EDM14259.1"/>
    </source>
</evidence>
<evidence type="ECO:0000256" key="1">
    <source>
        <dbReference type="SAM" id="MobiDB-lite"/>
    </source>
</evidence>
<proteinExistence type="predicted"/>
<protein>
    <submittedName>
        <fullName evidence="2">Similar to magnesium-dependent phosphatase-1 (Predicted), isoform CRA_a</fullName>
    </submittedName>
</protein>
<reference evidence="2 3" key="1">
    <citation type="submission" date="2005-07" db="EMBL/GenBank/DDBJ databases">
        <authorList>
            <person name="Mural R.J."/>
            <person name="Li P.W."/>
            <person name="Adams M.D."/>
            <person name="Amanatides P.G."/>
            <person name="Baden-Tillson H."/>
            <person name="Barnstead M."/>
            <person name="Chin S.H."/>
            <person name="Dew I."/>
            <person name="Evans C.A."/>
            <person name="Ferriera S."/>
            <person name="Flanigan M."/>
            <person name="Fosler C."/>
            <person name="Glodek A."/>
            <person name="Gu Z."/>
            <person name="Holt R.A."/>
            <person name="Jennings D."/>
            <person name="Kraft C.L."/>
            <person name="Lu F."/>
            <person name="Nguyen T."/>
            <person name="Nusskern D.R."/>
            <person name="Pfannkoch C.M."/>
            <person name="Sitter C."/>
            <person name="Sutton G.G."/>
            <person name="Venter J.C."/>
            <person name="Wang Z."/>
            <person name="Woodage T."/>
            <person name="Zheng X.H."/>
            <person name="Zhong F."/>
        </authorList>
    </citation>
    <scope>NUCLEOTIDE SEQUENCE [LARGE SCALE GENOMIC DNA]</scope>
    <source>
        <strain>BN</strain>
        <strain evidence="3">Sprague-Dawley</strain>
    </source>
</reference>
<gene>
    <name evidence="2" type="primary">RGD1311147_predicted</name>
    <name evidence="2" type="ORF">rCG_23552</name>
</gene>
<evidence type="ECO:0000313" key="3">
    <source>
        <dbReference type="Proteomes" id="UP000234681"/>
    </source>
</evidence>
<dbReference type="Proteomes" id="UP000234681">
    <property type="component" value="Chromosome 15"/>
</dbReference>
<feature type="compositionally biased region" description="Polar residues" evidence="1">
    <location>
        <begin position="136"/>
        <end position="148"/>
    </location>
</feature>
<feature type="region of interest" description="Disordered" evidence="1">
    <location>
        <begin position="136"/>
        <end position="158"/>
    </location>
</feature>
<dbReference type="AlphaFoldDB" id="A6KH30"/>
<accession>A6KH30</accession>
<feature type="region of interest" description="Disordered" evidence="1">
    <location>
        <begin position="1"/>
        <end position="65"/>
    </location>
</feature>